<feature type="domain" description="Glycosyltransferase 2-like" evidence="4">
    <location>
        <begin position="5"/>
        <end position="165"/>
    </location>
</feature>
<proteinExistence type="predicted"/>
<organism evidence="5 6">
    <name type="scientific">Megamonas funiformis</name>
    <dbReference type="NCBI Taxonomy" id="437897"/>
    <lineage>
        <taxon>Bacteria</taxon>
        <taxon>Bacillati</taxon>
        <taxon>Bacillota</taxon>
        <taxon>Negativicutes</taxon>
        <taxon>Selenomonadales</taxon>
        <taxon>Selenomonadaceae</taxon>
        <taxon>Megamonas</taxon>
    </lineage>
</organism>
<dbReference type="Proteomes" id="UP001198190">
    <property type="component" value="Unassembled WGS sequence"/>
</dbReference>
<keyword evidence="2" id="KW-0808">Transferase</keyword>
<keyword evidence="1" id="KW-0328">Glycosyltransferase</keyword>
<evidence type="ECO:0000313" key="6">
    <source>
        <dbReference type="Proteomes" id="UP001198190"/>
    </source>
</evidence>
<sequence length="329" mass="39095">MDIVSIVVPVYNVEKFLKECLDSICTQTYTDLEIILIDDGSTDSSGKICDDYAKLDKRIKVFHNKNYGVSYSRNLGIKEASGKYIVFIDSDDVIESNYIEISVEMIKKNNTDIVIVAHDIIDELLNKKEHLTLPDISILTGEFKEDYYYLANYLITPWGKLYKLDIIKSFSIYFPEDFIVSEDRIFNYMYFKHINKYTFINKLLYHYFRRGNISLSKNMTQETFIANVKRLEIQKNFFSDFGIKNKERILMNDVIYLLKAYIPVEMENKYNFYKKRVEQINKILKNEYEAINKEIKNKKVKILIYLLKNNYIFPIYVYNKIKRIINKNG</sequence>
<reference evidence="5" key="1">
    <citation type="submission" date="2021-10" db="EMBL/GenBank/DDBJ databases">
        <title>Collection of gut derived symbiotic bacterial strains cultured from healthy donors.</title>
        <authorList>
            <person name="Lin H."/>
            <person name="Littmann E."/>
            <person name="Claire K."/>
            <person name="Pamer E."/>
        </authorList>
    </citation>
    <scope>NUCLEOTIDE SEQUENCE</scope>
    <source>
        <strain evidence="5">MSK.7.16</strain>
    </source>
</reference>
<name>A0AAW4U9E9_9FIRM</name>
<dbReference type="SUPFAM" id="SSF53448">
    <property type="entry name" value="Nucleotide-diphospho-sugar transferases"/>
    <property type="match status" value="1"/>
</dbReference>
<comment type="caution">
    <text evidence="5">The sequence shown here is derived from an EMBL/GenBank/DDBJ whole genome shotgun (WGS) entry which is preliminary data.</text>
</comment>
<dbReference type="Gene3D" id="3.90.550.10">
    <property type="entry name" value="Spore Coat Polysaccharide Biosynthesis Protein SpsA, Chain A"/>
    <property type="match status" value="1"/>
</dbReference>
<dbReference type="PANTHER" id="PTHR22916">
    <property type="entry name" value="GLYCOSYLTRANSFERASE"/>
    <property type="match status" value="1"/>
</dbReference>
<dbReference type="CDD" id="cd00761">
    <property type="entry name" value="Glyco_tranf_GTA_type"/>
    <property type="match status" value="1"/>
</dbReference>
<dbReference type="InterPro" id="IPR001173">
    <property type="entry name" value="Glyco_trans_2-like"/>
</dbReference>
<evidence type="ECO:0000256" key="3">
    <source>
        <dbReference type="SAM" id="Coils"/>
    </source>
</evidence>
<feature type="coiled-coil region" evidence="3">
    <location>
        <begin position="274"/>
        <end position="301"/>
    </location>
</feature>
<gene>
    <name evidence="5" type="ORF">LIY65_09240</name>
</gene>
<evidence type="ECO:0000256" key="1">
    <source>
        <dbReference type="ARBA" id="ARBA00022676"/>
    </source>
</evidence>
<dbReference type="InterPro" id="IPR029044">
    <property type="entry name" value="Nucleotide-diphossugar_trans"/>
</dbReference>
<evidence type="ECO:0000256" key="2">
    <source>
        <dbReference type="ARBA" id="ARBA00022679"/>
    </source>
</evidence>
<dbReference type="Pfam" id="PF00535">
    <property type="entry name" value="Glycos_transf_2"/>
    <property type="match status" value="1"/>
</dbReference>
<accession>A0AAW4U9E9</accession>
<dbReference type="PANTHER" id="PTHR22916:SF51">
    <property type="entry name" value="GLYCOSYLTRANSFERASE EPSH-RELATED"/>
    <property type="match status" value="1"/>
</dbReference>
<evidence type="ECO:0000259" key="4">
    <source>
        <dbReference type="Pfam" id="PF00535"/>
    </source>
</evidence>
<evidence type="ECO:0000313" key="5">
    <source>
        <dbReference type="EMBL" id="MCB6828876.1"/>
    </source>
</evidence>
<dbReference type="EMBL" id="JAJCGD010000027">
    <property type="protein sequence ID" value="MCB6828876.1"/>
    <property type="molecule type" value="Genomic_DNA"/>
</dbReference>
<protein>
    <submittedName>
        <fullName evidence="5">Glycosyltransferase</fullName>
    </submittedName>
</protein>
<dbReference type="GO" id="GO:0016757">
    <property type="term" value="F:glycosyltransferase activity"/>
    <property type="evidence" value="ECO:0007669"/>
    <property type="project" value="UniProtKB-KW"/>
</dbReference>
<keyword evidence="3" id="KW-0175">Coiled coil</keyword>
<dbReference type="AlphaFoldDB" id="A0AAW4U9E9"/>